<sequence length="232" mass="25319">MEDIEKLKSIEIIAVVVIVVLAIAGAFFLNNRPSNVHTALTSASTTVLVTTTAAANSTPASYNITYNCFGANSTALCHGGGPGKYYISAVQAAQLIGGGGSYLVIYKPDGFNYSYFTNNVTANWYQDYTVSQPHITKIVFEFVYLSPKAQYLYKMQNAQDLQYAMNKSNQQTIVAVNATIDGMTYTYLRYLGSTSRSSFLIGYKNDTMVEATAPYEVNQTAFASIVAEDIPK</sequence>
<dbReference type="Proteomes" id="UP000332487">
    <property type="component" value="Unassembled WGS sequence"/>
</dbReference>
<feature type="transmembrane region" description="Helical" evidence="1">
    <location>
        <begin position="12"/>
        <end position="29"/>
    </location>
</feature>
<keyword evidence="1" id="KW-0812">Transmembrane</keyword>
<dbReference type="EMBL" id="GG697234">
    <property type="protein sequence ID" value="EET90565.1"/>
    <property type="molecule type" value="Genomic_DNA"/>
</dbReference>
<proteinExistence type="predicted"/>
<evidence type="ECO:0000313" key="3">
    <source>
        <dbReference type="Proteomes" id="UP000332487"/>
    </source>
</evidence>
<protein>
    <submittedName>
        <fullName evidence="2">Uncharacterized protein</fullName>
    </submittedName>
</protein>
<organism evidence="2 3">
    <name type="scientific">Candidatus Micrarchaeum acidiphilum ARMAN-2</name>
    <dbReference type="NCBI Taxonomy" id="425595"/>
    <lineage>
        <taxon>Archaea</taxon>
        <taxon>Candidatus Micrarchaeota</taxon>
        <taxon>Candidatus Micrarchaeia</taxon>
        <taxon>Candidatus Micrarchaeales</taxon>
        <taxon>Candidatus Micrarchaeaceae</taxon>
        <taxon>Candidatus Micrarchaeum</taxon>
    </lineage>
</organism>
<keyword evidence="3" id="KW-1185">Reference proteome</keyword>
<name>C7DFZ8_MICA2</name>
<keyword evidence="1" id="KW-0472">Membrane</keyword>
<reference evidence="2 3" key="1">
    <citation type="journal article" date="2009" name="Genome Biol.">
        <title>Community-wide analysis of microbial genome sequence signatures.</title>
        <authorList>
            <person name="Dick G.J."/>
            <person name="Andersson A.F."/>
            <person name="Baker B.J."/>
            <person name="Simmons S.L."/>
            <person name="Thomas B.C."/>
            <person name="Yelton A.P."/>
            <person name="Banfield J.F."/>
        </authorList>
    </citation>
    <scope>NUCLEOTIDE SEQUENCE [LARGE SCALE GENOMIC DNA]</scope>
    <source>
        <strain evidence="2">ARMAN-2</strain>
    </source>
</reference>
<gene>
    <name evidence="2" type="ORF">UNLARM2_0006</name>
</gene>
<dbReference type="AlphaFoldDB" id="C7DFZ8"/>
<evidence type="ECO:0000313" key="2">
    <source>
        <dbReference type="EMBL" id="EET90565.1"/>
    </source>
</evidence>
<accession>C7DFZ8</accession>
<keyword evidence="1" id="KW-1133">Transmembrane helix</keyword>
<reference evidence="2 3" key="2">
    <citation type="journal article" date="2010" name="Proc. Natl. Acad. Sci. U.S.A.">
        <title>Enigmatic, ultrasmall, uncultivated Archaea.</title>
        <authorList>
            <person name="Baker B.J."/>
            <person name="Comolli L.R."/>
            <person name="Dick G.J."/>
            <person name="Hauser L.J."/>
            <person name="Hyatt D."/>
            <person name="Dill B.D."/>
            <person name="Land M.L."/>
            <person name="Verberkmoes N.C."/>
            <person name="Hettich R.L."/>
            <person name="Banfield J.F."/>
        </authorList>
    </citation>
    <scope>NUCLEOTIDE SEQUENCE [LARGE SCALE GENOMIC DNA]</scope>
    <source>
        <strain evidence="2">ARMAN-2</strain>
    </source>
</reference>
<evidence type="ECO:0000256" key="1">
    <source>
        <dbReference type="SAM" id="Phobius"/>
    </source>
</evidence>